<name>A0ACB9EDY6_9ASTR</name>
<accession>A0ACB9EDY6</accession>
<dbReference type="Proteomes" id="UP001056120">
    <property type="component" value="Linkage Group LG18"/>
</dbReference>
<reference evidence="2" key="1">
    <citation type="journal article" date="2022" name="Mol. Ecol. Resour.">
        <title>The genomes of chicory, endive, great burdock and yacon provide insights into Asteraceae palaeo-polyploidization history and plant inulin production.</title>
        <authorList>
            <person name="Fan W."/>
            <person name="Wang S."/>
            <person name="Wang H."/>
            <person name="Wang A."/>
            <person name="Jiang F."/>
            <person name="Liu H."/>
            <person name="Zhao H."/>
            <person name="Xu D."/>
            <person name="Zhang Y."/>
        </authorList>
    </citation>
    <scope>NUCLEOTIDE SEQUENCE [LARGE SCALE GENOMIC DNA]</scope>
    <source>
        <strain evidence="2">cv. Yunnan</strain>
    </source>
</reference>
<reference evidence="1 2" key="2">
    <citation type="journal article" date="2022" name="Mol. Ecol. Resour.">
        <title>The genomes of chicory, endive, great burdock and yacon provide insights into Asteraceae paleo-polyploidization history and plant inulin production.</title>
        <authorList>
            <person name="Fan W."/>
            <person name="Wang S."/>
            <person name="Wang H."/>
            <person name="Wang A."/>
            <person name="Jiang F."/>
            <person name="Liu H."/>
            <person name="Zhao H."/>
            <person name="Xu D."/>
            <person name="Zhang Y."/>
        </authorList>
    </citation>
    <scope>NUCLEOTIDE SEQUENCE [LARGE SCALE GENOMIC DNA]</scope>
    <source>
        <strain evidence="2">cv. Yunnan</strain>
        <tissue evidence="1">Leaves</tissue>
    </source>
</reference>
<dbReference type="EMBL" id="CM042035">
    <property type="protein sequence ID" value="KAI3756890.1"/>
    <property type="molecule type" value="Genomic_DNA"/>
</dbReference>
<protein>
    <submittedName>
        <fullName evidence="1">Uncharacterized protein</fullName>
    </submittedName>
</protein>
<evidence type="ECO:0000313" key="1">
    <source>
        <dbReference type="EMBL" id="KAI3756890.1"/>
    </source>
</evidence>
<organism evidence="1 2">
    <name type="scientific">Smallanthus sonchifolius</name>
    <dbReference type="NCBI Taxonomy" id="185202"/>
    <lineage>
        <taxon>Eukaryota</taxon>
        <taxon>Viridiplantae</taxon>
        <taxon>Streptophyta</taxon>
        <taxon>Embryophyta</taxon>
        <taxon>Tracheophyta</taxon>
        <taxon>Spermatophyta</taxon>
        <taxon>Magnoliopsida</taxon>
        <taxon>eudicotyledons</taxon>
        <taxon>Gunneridae</taxon>
        <taxon>Pentapetalae</taxon>
        <taxon>asterids</taxon>
        <taxon>campanulids</taxon>
        <taxon>Asterales</taxon>
        <taxon>Asteraceae</taxon>
        <taxon>Asteroideae</taxon>
        <taxon>Heliantheae alliance</taxon>
        <taxon>Millerieae</taxon>
        <taxon>Smallanthus</taxon>
    </lineage>
</organism>
<evidence type="ECO:0000313" key="2">
    <source>
        <dbReference type="Proteomes" id="UP001056120"/>
    </source>
</evidence>
<comment type="caution">
    <text evidence="1">The sequence shown here is derived from an EMBL/GenBank/DDBJ whole genome shotgun (WGS) entry which is preliminary data.</text>
</comment>
<gene>
    <name evidence="1" type="ORF">L1987_56714</name>
</gene>
<keyword evidence="2" id="KW-1185">Reference proteome</keyword>
<sequence>MQLNDLEKRELDIHSMKHVIKLHARKTFKAQPPDPPSNPLNETLMDTNLDPYPNNNPNTIPTQISSDQETFVYKLANGVEIIIFEDHFDLLEQERIAVVMYFVDKKQWPNIDDVADWSLLQSKLFLKLSEKYGIKEDPDLVIMEEESDVESENDESTAFMQLDGKGTQLKMVMHENNVSLCCVLESHTKKKNIQSVCERLNGQMTVLFLLMLNSSIMGALVHLIIHKTLFMNIKFWPFSSDVDVLSSIPVLYPKFGLHLHYGPFTAKHVVLTMGTQGRPGINSADLESQVVP</sequence>
<proteinExistence type="predicted"/>